<feature type="signal peptide" evidence="6">
    <location>
        <begin position="1"/>
        <end position="23"/>
    </location>
</feature>
<dbReference type="Gene3D" id="3.40.80.10">
    <property type="entry name" value="Peptidoglycan recognition protein-like"/>
    <property type="match status" value="1"/>
</dbReference>
<dbReference type="Proteomes" id="UP000002943">
    <property type="component" value="Unassembled WGS sequence"/>
</dbReference>
<dbReference type="CDD" id="cd06583">
    <property type="entry name" value="PGRP"/>
    <property type="match status" value="1"/>
</dbReference>
<dbReference type="GO" id="GO:0009253">
    <property type="term" value="P:peptidoglycan catabolic process"/>
    <property type="evidence" value="ECO:0007669"/>
    <property type="project" value="InterPro"/>
</dbReference>
<gene>
    <name evidence="8" type="ORF">VIBC2010_09912</name>
</gene>
<dbReference type="eggNOG" id="COG3023">
    <property type="taxonomic scope" value="Bacteria"/>
</dbReference>
<dbReference type="EMBL" id="AEIU01000072">
    <property type="protein sequence ID" value="EFP96631.1"/>
    <property type="molecule type" value="Genomic_DNA"/>
</dbReference>
<dbReference type="Pfam" id="PF01510">
    <property type="entry name" value="Amidase_2"/>
    <property type="match status" value="1"/>
</dbReference>
<dbReference type="SMART" id="SM00644">
    <property type="entry name" value="Ami_2"/>
    <property type="match status" value="1"/>
</dbReference>
<sequence length="286" mass="32718">MLKQCVFSTVRLLGVGVATFALASCSSFSRVETPNQNKRVNSIVVHFTAVDKKETFRLFQDETKSVSAHFVVTEERIYQMADLSARTYHAGKSYWHGRHSLNDTSIGIEIVQEVNCNQREEGTHKFPPQVCVYPDFSPKLVNNILKALDKIYHYYPDIKAVDVVGHQDIAPLRKLDPGPRFPWQYLSQQGYGAWYETADYLDEYQKLSDTTLSQTQFLQALTMYGYQDVEPLYQAFLIGAFQTHFTPDKITGTVTKESMAAILALLKKYYPEKYEQITATFSTENE</sequence>
<dbReference type="InterPro" id="IPR036366">
    <property type="entry name" value="PGBDSf"/>
</dbReference>
<feature type="chain" id="PRO_5003167411" description="N-acetylmuramoyl-L-alanine amidase" evidence="6">
    <location>
        <begin position="24"/>
        <end position="286"/>
    </location>
</feature>
<dbReference type="PROSITE" id="PS51257">
    <property type="entry name" value="PROKAR_LIPOPROTEIN"/>
    <property type="match status" value="1"/>
</dbReference>
<organism evidence="8 9">
    <name type="scientific">Vibrio caribbeanicus ATCC BAA-2122</name>
    <dbReference type="NCBI Taxonomy" id="796620"/>
    <lineage>
        <taxon>Bacteria</taxon>
        <taxon>Pseudomonadati</taxon>
        <taxon>Pseudomonadota</taxon>
        <taxon>Gammaproteobacteria</taxon>
        <taxon>Vibrionales</taxon>
        <taxon>Vibrionaceae</taxon>
        <taxon>Vibrio</taxon>
    </lineage>
</organism>
<proteinExistence type="inferred from homology"/>
<comment type="catalytic activity">
    <reaction evidence="1">
        <text>Hydrolyzes the link between N-acetylmuramoyl residues and L-amino acid residues in certain cell-wall glycopeptides.</text>
        <dbReference type="EC" id="3.5.1.28"/>
    </reaction>
</comment>
<dbReference type="GO" id="GO:0071555">
    <property type="term" value="P:cell wall organization"/>
    <property type="evidence" value="ECO:0007669"/>
    <property type="project" value="UniProtKB-KW"/>
</dbReference>
<dbReference type="AlphaFoldDB" id="E3BK03"/>
<dbReference type="Gene3D" id="1.10.101.10">
    <property type="entry name" value="PGBD-like superfamily/PGBD"/>
    <property type="match status" value="1"/>
</dbReference>
<dbReference type="InterPro" id="IPR036505">
    <property type="entry name" value="Amidase/PGRP_sf"/>
</dbReference>
<evidence type="ECO:0000256" key="1">
    <source>
        <dbReference type="ARBA" id="ARBA00001561"/>
    </source>
</evidence>
<dbReference type="PANTHER" id="PTHR30417:SF1">
    <property type="entry name" value="N-ACETYLMURAMOYL-L-ALANINE AMIDASE AMID"/>
    <property type="match status" value="1"/>
</dbReference>
<protein>
    <recommendedName>
        <fullName evidence="3">N-acetylmuramoyl-L-alanine amidase</fullName>
        <ecNumber evidence="3">3.5.1.28</ecNumber>
    </recommendedName>
</protein>
<evidence type="ECO:0000256" key="5">
    <source>
        <dbReference type="ARBA" id="ARBA00023316"/>
    </source>
</evidence>
<dbReference type="InterPro" id="IPR036365">
    <property type="entry name" value="PGBD-like_sf"/>
</dbReference>
<evidence type="ECO:0000313" key="8">
    <source>
        <dbReference type="EMBL" id="EFP96631.1"/>
    </source>
</evidence>
<keyword evidence="6" id="KW-0732">Signal</keyword>
<keyword evidence="5" id="KW-0961">Cell wall biogenesis/degradation</keyword>
<keyword evidence="4" id="KW-0378">Hydrolase</keyword>
<dbReference type="PANTHER" id="PTHR30417">
    <property type="entry name" value="N-ACETYLMURAMOYL-L-ALANINE AMIDASE AMID"/>
    <property type="match status" value="1"/>
</dbReference>
<dbReference type="EC" id="3.5.1.28" evidence="3"/>
<comment type="similarity">
    <text evidence="2">Belongs to the N-acetylmuramoyl-L-alanine amidase 2 family.</text>
</comment>
<evidence type="ECO:0000313" key="9">
    <source>
        <dbReference type="Proteomes" id="UP000002943"/>
    </source>
</evidence>
<accession>E3BK03</accession>
<dbReference type="SUPFAM" id="SSF55846">
    <property type="entry name" value="N-acetylmuramoyl-L-alanine amidase-like"/>
    <property type="match status" value="1"/>
</dbReference>
<evidence type="ECO:0000256" key="3">
    <source>
        <dbReference type="ARBA" id="ARBA00011901"/>
    </source>
</evidence>
<dbReference type="GO" id="GO:0009254">
    <property type="term" value="P:peptidoglycan turnover"/>
    <property type="evidence" value="ECO:0007669"/>
    <property type="project" value="TreeGrafter"/>
</dbReference>
<evidence type="ECO:0000256" key="4">
    <source>
        <dbReference type="ARBA" id="ARBA00022801"/>
    </source>
</evidence>
<name>E3BK03_9VIBR</name>
<dbReference type="InterPro" id="IPR002502">
    <property type="entry name" value="Amidase_domain"/>
</dbReference>
<dbReference type="GO" id="GO:0008745">
    <property type="term" value="F:N-acetylmuramoyl-L-alanine amidase activity"/>
    <property type="evidence" value="ECO:0007669"/>
    <property type="project" value="UniProtKB-EC"/>
</dbReference>
<dbReference type="InterPro" id="IPR051206">
    <property type="entry name" value="NAMLAA_amidase_2"/>
</dbReference>
<keyword evidence="9" id="KW-1185">Reference proteome</keyword>
<evidence type="ECO:0000256" key="6">
    <source>
        <dbReference type="SAM" id="SignalP"/>
    </source>
</evidence>
<evidence type="ECO:0000259" key="7">
    <source>
        <dbReference type="SMART" id="SM00644"/>
    </source>
</evidence>
<dbReference type="SUPFAM" id="SSF47090">
    <property type="entry name" value="PGBD-like"/>
    <property type="match status" value="1"/>
</dbReference>
<reference evidence="8 9" key="1">
    <citation type="journal article" date="2012" name="Int. J. Syst. Evol. Microbiol.">
        <title>Vibrio caribbeanicus sp. nov., isolated from the marine sponge Scleritoderma cyanea.</title>
        <authorList>
            <person name="Hoffmann M."/>
            <person name="Monday S.R."/>
            <person name="Allard M.W."/>
            <person name="Strain E.A."/>
            <person name="Whittaker P."/>
            <person name="Naum M."/>
            <person name="McCarthy P.J."/>
            <person name="Lopez J.V."/>
            <person name="Fischer M."/>
            <person name="Brown E.W."/>
        </authorList>
    </citation>
    <scope>NUCLEOTIDE SEQUENCE [LARGE SCALE GENOMIC DNA]</scope>
    <source>
        <strain evidence="8 9">ATCC BAA-2122</strain>
    </source>
</reference>
<dbReference type="RefSeq" id="WP_009601357.1">
    <property type="nucleotide sequence ID" value="NZ_AEIU01000072.1"/>
</dbReference>
<dbReference type="OrthoDB" id="9794842at2"/>
<evidence type="ECO:0000256" key="2">
    <source>
        <dbReference type="ARBA" id="ARBA00007553"/>
    </source>
</evidence>
<comment type="caution">
    <text evidence="8">The sequence shown here is derived from an EMBL/GenBank/DDBJ whole genome shotgun (WGS) entry which is preliminary data.</text>
</comment>
<dbReference type="STRING" id="796620.VIBC2010_09912"/>
<feature type="domain" description="N-acetylmuramoyl-L-alanine amidase" evidence="7">
    <location>
        <begin position="28"/>
        <end position="178"/>
    </location>
</feature>